<evidence type="ECO:0000259" key="2">
    <source>
        <dbReference type="PROSITE" id="PS51278"/>
    </source>
</evidence>
<dbReference type="InterPro" id="IPR026869">
    <property type="entry name" value="EgtC-like"/>
</dbReference>
<dbReference type="AlphaFoldDB" id="A0A955L7E2"/>
<dbReference type="Pfam" id="PF13230">
    <property type="entry name" value="GATase_4"/>
    <property type="match status" value="1"/>
</dbReference>
<gene>
    <name evidence="3" type="ORF">KC717_01005</name>
</gene>
<feature type="domain" description="Glutamine amidotransferase type-2" evidence="2">
    <location>
        <begin position="2"/>
        <end position="227"/>
    </location>
</feature>
<evidence type="ECO:0000256" key="1">
    <source>
        <dbReference type="ARBA" id="ARBA00022962"/>
    </source>
</evidence>
<dbReference type="Proteomes" id="UP000754563">
    <property type="component" value="Unassembled WGS sequence"/>
</dbReference>
<dbReference type="PROSITE" id="PS51278">
    <property type="entry name" value="GATASE_TYPE_2"/>
    <property type="match status" value="1"/>
</dbReference>
<dbReference type="PANTHER" id="PTHR42824:SF1">
    <property type="entry name" value="GLUTAMINE AMIDOTRANSFERASE YAFJ-RELATED"/>
    <property type="match status" value="1"/>
</dbReference>
<organism evidence="3 4">
    <name type="scientific">Candidatus Dojkabacteria bacterium</name>
    <dbReference type="NCBI Taxonomy" id="2099670"/>
    <lineage>
        <taxon>Bacteria</taxon>
        <taxon>Candidatus Dojkabacteria</taxon>
    </lineage>
</organism>
<dbReference type="InterPro" id="IPR029055">
    <property type="entry name" value="Ntn_hydrolases_N"/>
</dbReference>
<name>A0A955L7E2_9BACT</name>
<dbReference type="EMBL" id="JAGQLH010000007">
    <property type="protein sequence ID" value="MCA9385207.1"/>
    <property type="molecule type" value="Genomic_DNA"/>
</dbReference>
<dbReference type="Gene3D" id="3.60.20.10">
    <property type="entry name" value="Glutamine Phosphoribosylpyrophosphate, subunit 1, domain 1"/>
    <property type="match status" value="1"/>
</dbReference>
<evidence type="ECO:0000313" key="4">
    <source>
        <dbReference type="Proteomes" id="UP000754563"/>
    </source>
</evidence>
<sequence>MCRILAVQKTTPTQPQKLLYSFAEMCKKSRTPDGDRQGDGWGIAWLDEATTWKSYKSTSPVWEDTKIFEQLPETRLFIVHARSKSFETDSVDEAFNQPYLSNTIACAFNGELHGVMIPAEGKIGAEKIFSLVQKYKSENLTTTLQKLNQQLDIGVKEVIGSNIVVSDSSALYALCKHWGKTPDYHTIRYIHDSQTTIICSEIITLEGINNSVWKEMSNGEVIQLSFD</sequence>
<dbReference type="SUPFAM" id="SSF56235">
    <property type="entry name" value="N-terminal nucleophile aminohydrolases (Ntn hydrolases)"/>
    <property type="match status" value="1"/>
</dbReference>
<protein>
    <submittedName>
        <fullName evidence="3">Class II glutamine amidotransferase</fullName>
    </submittedName>
</protein>
<comment type="caution">
    <text evidence="3">The sequence shown here is derived from an EMBL/GenBank/DDBJ whole genome shotgun (WGS) entry which is preliminary data.</text>
</comment>
<dbReference type="PANTHER" id="PTHR42824">
    <property type="entry name" value="GLUTAMINE AMIDOTRANSFERASE"/>
    <property type="match status" value="1"/>
</dbReference>
<reference evidence="3" key="1">
    <citation type="submission" date="2020-04" db="EMBL/GenBank/DDBJ databases">
        <authorList>
            <person name="Zhang T."/>
        </authorList>
    </citation>
    <scope>NUCLEOTIDE SEQUENCE</scope>
    <source>
        <strain evidence="3">HKST-UBA11</strain>
    </source>
</reference>
<accession>A0A955L7E2</accession>
<dbReference type="InterPro" id="IPR017932">
    <property type="entry name" value="GATase_2_dom"/>
</dbReference>
<evidence type="ECO:0000313" key="3">
    <source>
        <dbReference type="EMBL" id="MCA9385207.1"/>
    </source>
</evidence>
<keyword evidence="1 3" id="KW-0315">Glutamine amidotransferase</keyword>
<reference evidence="3" key="2">
    <citation type="journal article" date="2021" name="Microbiome">
        <title>Successional dynamics and alternative stable states in a saline activated sludge microbial community over 9 years.</title>
        <authorList>
            <person name="Wang Y."/>
            <person name="Ye J."/>
            <person name="Ju F."/>
            <person name="Liu L."/>
            <person name="Boyd J.A."/>
            <person name="Deng Y."/>
            <person name="Parks D.H."/>
            <person name="Jiang X."/>
            <person name="Yin X."/>
            <person name="Woodcroft B.J."/>
            <person name="Tyson G.W."/>
            <person name="Hugenholtz P."/>
            <person name="Polz M.F."/>
            <person name="Zhang T."/>
        </authorList>
    </citation>
    <scope>NUCLEOTIDE SEQUENCE</scope>
    <source>
        <strain evidence="3">HKST-UBA11</strain>
    </source>
</reference>
<proteinExistence type="predicted"/>